<proteinExistence type="predicted"/>
<dbReference type="AlphaFoldDB" id="A0A7G1NBJ5"/>
<gene>
    <name evidence="1" type="ORF">GCM10017668_09330</name>
</gene>
<evidence type="ECO:0000313" key="2">
    <source>
        <dbReference type="Proteomes" id="UP000516373"/>
    </source>
</evidence>
<protein>
    <submittedName>
        <fullName evidence="1">Uncharacterized protein</fullName>
    </submittedName>
</protein>
<sequence length="64" mass="6883">MSGWVSRKVAAAAAMFNTDEPSAVRVSLLNPPDLLRKEEIPLAGVHFPRDAKMLPAGDDPGPRD</sequence>
<organism evidence="1 2">
    <name type="scientific">Streptomyces tuirus</name>
    <dbReference type="NCBI Taxonomy" id="68278"/>
    <lineage>
        <taxon>Bacteria</taxon>
        <taxon>Bacillati</taxon>
        <taxon>Actinomycetota</taxon>
        <taxon>Actinomycetes</taxon>
        <taxon>Kitasatosporales</taxon>
        <taxon>Streptomycetaceae</taxon>
        <taxon>Streptomyces</taxon>
    </lineage>
</organism>
<dbReference type="KEGG" id="stui:GCM10017668_09330"/>
<dbReference type="Proteomes" id="UP000516373">
    <property type="component" value="Chromosome"/>
</dbReference>
<evidence type="ECO:0000313" key="1">
    <source>
        <dbReference type="EMBL" id="BCL19090.1"/>
    </source>
</evidence>
<dbReference type="EMBL" id="AP023439">
    <property type="protein sequence ID" value="BCL19090.1"/>
    <property type="molecule type" value="Genomic_DNA"/>
</dbReference>
<reference evidence="1 2" key="1">
    <citation type="journal article" date="2014" name="Int. J. Syst. Evol. Microbiol.">
        <title>Complete genome sequence of Corynebacterium casei LMG S-19264T (=DSM 44701T), isolated from a smear-ripened cheese.</title>
        <authorList>
            <consortium name="US DOE Joint Genome Institute (JGI-PGF)"/>
            <person name="Walter F."/>
            <person name="Albersmeier A."/>
            <person name="Kalinowski J."/>
            <person name="Ruckert C."/>
        </authorList>
    </citation>
    <scope>NUCLEOTIDE SEQUENCE [LARGE SCALE GENOMIC DNA]</scope>
    <source>
        <strain evidence="1 2">JCM 4255</strain>
    </source>
</reference>
<name>A0A7G1NBJ5_9ACTN</name>
<accession>A0A7G1NBJ5</accession>